<name>A0A915L9Q4_ROMCU</name>
<organism evidence="1 2">
    <name type="scientific">Romanomermis culicivorax</name>
    <name type="common">Nematode worm</name>
    <dbReference type="NCBI Taxonomy" id="13658"/>
    <lineage>
        <taxon>Eukaryota</taxon>
        <taxon>Metazoa</taxon>
        <taxon>Ecdysozoa</taxon>
        <taxon>Nematoda</taxon>
        <taxon>Enoplea</taxon>
        <taxon>Dorylaimia</taxon>
        <taxon>Mermithida</taxon>
        <taxon>Mermithoidea</taxon>
        <taxon>Mermithidae</taxon>
        <taxon>Romanomermis</taxon>
    </lineage>
</organism>
<keyword evidence="1" id="KW-1185">Reference proteome</keyword>
<protein>
    <submittedName>
        <fullName evidence="2">Uncharacterized protein</fullName>
    </submittedName>
</protein>
<dbReference type="Proteomes" id="UP000887565">
    <property type="component" value="Unplaced"/>
</dbReference>
<accession>A0A915L9Q4</accession>
<proteinExistence type="predicted"/>
<reference evidence="2" key="1">
    <citation type="submission" date="2022-11" db="UniProtKB">
        <authorList>
            <consortium name="WormBaseParasite"/>
        </authorList>
    </citation>
    <scope>IDENTIFICATION</scope>
</reference>
<evidence type="ECO:0000313" key="1">
    <source>
        <dbReference type="Proteomes" id="UP000887565"/>
    </source>
</evidence>
<dbReference type="WBParaSite" id="nRc.2.0.1.t47860-RA">
    <property type="protein sequence ID" value="nRc.2.0.1.t47860-RA"/>
    <property type="gene ID" value="nRc.2.0.1.g47860"/>
</dbReference>
<evidence type="ECO:0000313" key="2">
    <source>
        <dbReference type="WBParaSite" id="nRc.2.0.1.t47860-RA"/>
    </source>
</evidence>
<dbReference type="AlphaFoldDB" id="A0A915L9Q4"/>
<sequence>MQKNVLNRIREPSMIFSRSGAACTNHFRIHGACSNFFIQPDVYSQLKCALQSCSLVQSKENHKLVGSKKDYKLVNSKEKQEWTKMIKIIVPADYTIPGYIWCQTTSMIRPIKLKLWYNNMALYCK</sequence>